<name>A0A8T3CGH2_DENNO</name>
<evidence type="ECO:0000256" key="2">
    <source>
        <dbReference type="ARBA" id="ARBA00022692"/>
    </source>
</evidence>
<feature type="transmembrane region" description="Helical" evidence="7">
    <location>
        <begin position="7"/>
        <end position="27"/>
    </location>
</feature>
<dbReference type="InterPro" id="IPR052222">
    <property type="entry name" value="DESIGUAL"/>
</dbReference>
<evidence type="ECO:0000256" key="4">
    <source>
        <dbReference type="ARBA" id="ARBA00022989"/>
    </source>
</evidence>
<protein>
    <submittedName>
        <fullName evidence="8">Uncharacterized protein</fullName>
    </submittedName>
</protein>
<evidence type="ECO:0000313" key="8">
    <source>
        <dbReference type="EMBL" id="KAI0531430.1"/>
    </source>
</evidence>
<dbReference type="EMBL" id="JAGYWB010000001">
    <property type="protein sequence ID" value="KAI0531430.1"/>
    <property type="molecule type" value="Genomic_DNA"/>
</dbReference>
<comment type="subcellular location">
    <subcellularLocation>
        <location evidence="1">Endomembrane system</location>
        <topology evidence="1">Multi-pass membrane protein</topology>
    </subcellularLocation>
</comment>
<dbReference type="Proteomes" id="UP000829196">
    <property type="component" value="Unassembled WGS sequence"/>
</dbReference>
<keyword evidence="2 7" id="KW-0812">Transmembrane</keyword>
<dbReference type="Pfam" id="PF06749">
    <property type="entry name" value="DUF1218"/>
    <property type="match status" value="1"/>
</dbReference>
<dbReference type="InterPro" id="IPR009606">
    <property type="entry name" value="DEAL/Modifying_wall_lignin1/2"/>
</dbReference>
<feature type="transmembrane region" description="Helical" evidence="7">
    <location>
        <begin position="138"/>
        <end position="160"/>
    </location>
</feature>
<comment type="similarity">
    <text evidence="6">Belongs to the DESIGUAL family.</text>
</comment>
<organism evidence="8 9">
    <name type="scientific">Dendrobium nobile</name>
    <name type="common">Orchid</name>
    <dbReference type="NCBI Taxonomy" id="94219"/>
    <lineage>
        <taxon>Eukaryota</taxon>
        <taxon>Viridiplantae</taxon>
        <taxon>Streptophyta</taxon>
        <taxon>Embryophyta</taxon>
        <taxon>Tracheophyta</taxon>
        <taxon>Spermatophyta</taxon>
        <taxon>Magnoliopsida</taxon>
        <taxon>Liliopsida</taxon>
        <taxon>Asparagales</taxon>
        <taxon>Orchidaceae</taxon>
        <taxon>Epidendroideae</taxon>
        <taxon>Malaxideae</taxon>
        <taxon>Dendrobiinae</taxon>
        <taxon>Dendrobium</taxon>
    </lineage>
</organism>
<gene>
    <name evidence="8" type="ORF">KFK09_000985</name>
</gene>
<evidence type="ECO:0000256" key="1">
    <source>
        <dbReference type="ARBA" id="ARBA00004127"/>
    </source>
</evidence>
<evidence type="ECO:0000256" key="7">
    <source>
        <dbReference type="SAM" id="Phobius"/>
    </source>
</evidence>
<keyword evidence="5 7" id="KW-0472">Membrane</keyword>
<keyword evidence="3" id="KW-0732">Signal</keyword>
<evidence type="ECO:0000256" key="3">
    <source>
        <dbReference type="ARBA" id="ARBA00022729"/>
    </source>
</evidence>
<evidence type="ECO:0000256" key="5">
    <source>
        <dbReference type="ARBA" id="ARBA00023136"/>
    </source>
</evidence>
<comment type="caution">
    <text evidence="8">The sequence shown here is derived from an EMBL/GenBank/DDBJ whole genome shotgun (WGS) entry which is preliminary data.</text>
</comment>
<proteinExistence type="inferred from homology"/>
<dbReference type="AlphaFoldDB" id="A0A8T3CGH2"/>
<dbReference type="OrthoDB" id="1931917at2759"/>
<accession>A0A8T3CGH2</accession>
<evidence type="ECO:0000313" key="9">
    <source>
        <dbReference type="Proteomes" id="UP000829196"/>
    </source>
</evidence>
<feature type="transmembrane region" description="Helical" evidence="7">
    <location>
        <begin position="97"/>
        <end position="118"/>
    </location>
</feature>
<sequence>MAVSQATSIALGVAFFGAMAFIFAVLAENKKPAQGTPVPMKDYVMCKFPNDPTVALGSLSVVSLLISAALGLVAVFFPYKGMFVPKNALLQGMTMRVFFLVASLVTLFAEAMLMWVTITEGLHRTRNRHFNLNYECPTAKTGLFGGAAFLALDAALFWLVCQMLTLNARADYLEEDDSKGAYGEVLTTYYDSNAAEHT</sequence>
<dbReference type="PANTHER" id="PTHR31769">
    <property type="entry name" value="OS07G0462200 PROTEIN-RELATED"/>
    <property type="match status" value="1"/>
</dbReference>
<dbReference type="GO" id="GO:0012505">
    <property type="term" value="C:endomembrane system"/>
    <property type="evidence" value="ECO:0007669"/>
    <property type="project" value="UniProtKB-SubCell"/>
</dbReference>
<keyword evidence="9" id="KW-1185">Reference proteome</keyword>
<keyword evidence="4 7" id="KW-1133">Transmembrane helix</keyword>
<evidence type="ECO:0000256" key="6">
    <source>
        <dbReference type="ARBA" id="ARBA00029467"/>
    </source>
</evidence>
<feature type="transmembrane region" description="Helical" evidence="7">
    <location>
        <begin position="54"/>
        <end position="77"/>
    </location>
</feature>
<reference evidence="8" key="1">
    <citation type="journal article" date="2022" name="Front. Genet.">
        <title>Chromosome-Scale Assembly of the Dendrobium nobile Genome Provides Insights Into the Molecular Mechanism of the Biosynthesis of the Medicinal Active Ingredient of Dendrobium.</title>
        <authorList>
            <person name="Xu Q."/>
            <person name="Niu S.-C."/>
            <person name="Li K.-L."/>
            <person name="Zheng P.-J."/>
            <person name="Zhang X.-J."/>
            <person name="Jia Y."/>
            <person name="Liu Y."/>
            <person name="Niu Y.-X."/>
            <person name="Yu L.-H."/>
            <person name="Chen D.-F."/>
            <person name="Zhang G.-Q."/>
        </authorList>
    </citation>
    <scope>NUCLEOTIDE SEQUENCE</scope>
    <source>
        <tissue evidence="8">Leaf</tissue>
    </source>
</reference>